<feature type="chain" id="PRO_5019769719" evidence="10">
    <location>
        <begin position="22"/>
        <end position="970"/>
    </location>
</feature>
<protein>
    <submittedName>
        <fullName evidence="13">Iron complex outermembrane receptor protein</fullName>
    </submittedName>
</protein>
<feature type="signal peptide" evidence="10">
    <location>
        <begin position="1"/>
        <end position="21"/>
    </location>
</feature>
<dbReference type="Gene3D" id="2.40.170.20">
    <property type="entry name" value="TonB-dependent receptor, beta-barrel domain"/>
    <property type="match status" value="1"/>
</dbReference>
<gene>
    <name evidence="13" type="ORF">BC962_2483</name>
</gene>
<dbReference type="Gene3D" id="2.60.40.1120">
    <property type="entry name" value="Carboxypeptidase-like, regulatory domain"/>
    <property type="match status" value="1"/>
</dbReference>
<dbReference type="NCBIfam" id="TIGR04056">
    <property type="entry name" value="OMP_RagA_SusC"/>
    <property type="match status" value="1"/>
</dbReference>
<accession>A0A495PLH3</accession>
<evidence type="ECO:0000256" key="4">
    <source>
        <dbReference type="ARBA" id="ARBA00022692"/>
    </source>
</evidence>
<dbReference type="RefSeq" id="WP_183075508.1">
    <property type="nucleotide sequence ID" value="NZ_RBLG01000003.1"/>
</dbReference>
<evidence type="ECO:0000256" key="6">
    <source>
        <dbReference type="ARBA" id="ARBA00023136"/>
    </source>
</evidence>
<evidence type="ECO:0000313" key="13">
    <source>
        <dbReference type="EMBL" id="RKS50710.1"/>
    </source>
</evidence>
<evidence type="ECO:0000256" key="2">
    <source>
        <dbReference type="ARBA" id="ARBA00022448"/>
    </source>
</evidence>
<keyword evidence="4 8" id="KW-0812">Transmembrane</keyword>
<feature type="domain" description="TonB-dependent receptor-like beta-barrel" evidence="11">
    <location>
        <begin position="386"/>
        <end position="754"/>
    </location>
</feature>
<comment type="caution">
    <text evidence="13">The sequence shown here is derived from an EMBL/GenBank/DDBJ whole genome shotgun (WGS) entry which is preliminary data.</text>
</comment>
<dbReference type="Pfam" id="PF13715">
    <property type="entry name" value="CarbopepD_reg_2"/>
    <property type="match status" value="1"/>
</dbReference>
<keyword evidence="2 8" id="KW-0813">Transport</keyword>
<dbReference type="Pfam" id="PF07715">
    <property type="entry name" value="Plug"/>
    <property type="match status" value="1"/>
</dbReference>
<keyword evidence="10" id="KW-0732">Signal</keyword>
<dbReference type="EMBL" id="RBLG01000003">
    <property type="protein sequence ID" value="RKS50710.1"/>
    <property type="molecule type" value="Genomic_DNA"/>
</dbReference>
<keyword evidence="7 8" id="KW-0998">Cell outer membrane</keyword>
<dbReference type="NCBIfam" id="TIGR04057">
    <property type="entry name" value="SusC_RagA_signa"/>
    <property type="match status" value="1"/>
</dbReference>
<evidence type="ECO:0000256" key="1">
    <source>
        <dbReference type="ARBA" id="ARBA00004571"/>
    </source>
</evidence>
<dbReference type="InterPro" id="IPR037066">
    <property type="entry name" value="Plug_dom_sf"/>
</dbReference>
<dbReference type="PROSITE" id="PS52016">
    <property type="entry name" value="TONB_DEPENDENT_REC_3"/>
    <property type="match status" value="1"/>
</dbReference>
<dbReference type="Pfam" id="PF00593">
    <property type="entry name" value="TonB_dep_Rec_b-barrel"/>
    <property type="match status" value="1"/>
</dbReference>
<proteinExistence type="inferred from homology"/>
<dbReference type="AlphaFoldDB" id="A0A495PLH3"/>
<dbReference type="InterPro" id="IPR012910">
    <property type="entry name" value="Plug_dom"/>
</dbReference>
<name>A0A495PLH3_9FLAO</name>
<dbReference type="Proteomes" id="UP000276282">
    <property type="component" value="Unassembled WGS sequence"/>
</dbReference>
<dbReference type="SUPFAM" id="SSF49464">
    <property type="entry name" value="Carboxypeptidase regulatory domain-like"/>
    <property type="match status" value="1"/>
</dbReference>
<dbReference type="InterPro" id="IPR023997">
    <property type="entry name" value="TonB-dep_OMP_SusC/RagA_CS"/>
</dbReference>
<keyword evidence="6 8" id="KW-0472">Membrane</keyword>
<evidence type="ECO:0000256" key="8">
    <source>
        <dbReference type="PROSITE-ProRule" id="PRU01360"/>
    </source>
</evidence>
<evidence type="ECO:0000256" key="7">
    <source>
        <dbReference type="ARBA" id="ARBA00023237"/>
    </source>
</evidence>
<dbReference type="InterPro" id="IPR039426">
    <property type="entry name" value="TonB-dep_rcpt-like"/>
</dbReference>
<evidence type="ECO:0000259" key="12">
    <source>
        <dbReference type="Pfam" id="PF07715"/>
    </source>
</evidence>
<comment type="subcellular location">
    <subcellularLocation>
        <location evidence="1 8">Cell outer membrane</location>
        <topology evidence="1 8">Multi-pass membrane protein</topology>
    </subcellularLocation>
</comment>
<keyword evidence="3 8" id="KW-1134">Transmembrane beta strand</keyword>
<sequence>MEKLLKSSLFLLLMLPMSFFAQQTVSGTVTESATGLSVPGVNIIVKGTSNGTTTDFDGNYTLTNVSNENVLVFSYVGFIPKEVVYTGQGTINIQLEESQNALEEIVLIGYGSIKKKDATGAVNQVSTEDFNKGQISTAGELITGKIAGVSVTSGGGAPGEGQNIVIRGQGSLSLTSSPLIVVDGVPLSNNNVGGSRNALDFINPNDIESMTVLKDASSTAIYGARAANGVILITTKRGTGQEFKFNYSGSTSVFRPTDYVDVMDADQFKSLINELGDQDAIAKLGNSKTNWQEEIYGEAIGYNHNLTTTGNIGGFMPTRASIGYTNQDGILKRDNFSRTTGSVSLRPSFLDGHIKVEVNGRGMYTENTFANRDAIGSSVDFDPTQSINDANSPFGGYFTWLNSEGVQNSLAPTNPVALINLKDDTAEVRRLIGNAKVDYKFHFFPDLTATANVGYDKTNSHGRTIVSDQMPSSALDWNGSYSNYVNNATNKLFDAYLTYNKDIDKHSISAVAGYSYQSFENDNYSFDSEAQEDGNDFEFIDKWKSTLLSYFGRANYNFDDRYLLTATLRADASSKLNPDDRWGYFPSFAVAWNIINEDFFNSNTIDQLKLRFGYGEIGNVNGLGDYNFLTRYTGSRSNANYQFGSGYYQTFRPEAYNENLKWEIGKTLNAGIDYSLFNSRVSGSVNAYLKKTEDLISYVTIDPFTNFSNGIDKNIGDMENRGIEFEINVAPIKTENLKWNIGYNISYNENEITNLPDQVEVGGINGGTGNNVQLHKEGYAPFSYWVYKQVYNEAGRPIEGAYVDRNGDNQINDDDKYLYKDPNADIIMGLNTNVNYKNWDLAIVSRANLGNYAYNNMASSKAHENRATANNILTNLHTDYFNAGFQTITETNLQSDYYVQDASFFKLDNITLGHTFANISEDSNLRVYGSVQNVLTITDYEGLDPEIGGGIDNSFYPRPRTFTVGVNLNF</sequence>
<reference evidence="13 14" key="1">
    <citation type="submission" date="2018-10" db="EMBL/GenBank/DDBJ databases">
        <title>Genomic Encyclopedia of Archaeal and Bacterial Type Strains, Phase II (KMG-II): from individual species to whole genera.</title>
        <authorList>
            <person name="Goeker M."/>
        </authorList>
    </citation>
    <scope>NUCLEOTIDE SEQUENCE [LARGE SCALE GENOMIC DNA]</scope>
    <source>
        <strain evidence="13 14">DSM 19839</strain>
    </source>
</reference>
<dbReference type="Gene3D" id="2.170.130.10">
    <property type="entry name" value="TonB-dependent receptor, plug domain"/>
    <property type="match status" value="1"/>
</dbReference>
<dbReference type="InterPro" id="IPR036942">
    <property type="entry name" value="Beta-barrel_TonB_sf"/>
</dbReference>
<comment type="similarity">
    <text evidence="8 9">Belongs to the TonB-dependent receptor family.</text>
</comment>
<dbReference type="GO" id="GO:0009279">
    <property type="term" value="C:cell outer membrane"/>
    <property type="evidence" value="ECO:0007669"/>
    <property type="project" value="UniProtKB-SubCell"/>
</dbReference>
<dbReference type="InterPro" id="IPR000531">
    <property type="entry name" value="Beta-barrel_TonB"/>
</dbReference>
<evidence type="ECO:0000256" key="3">
    <source>
        <dbReference type="ARBA" id="ARBA00022452"/>
    </source>
</evidence>
<dbReference type="InterPro" id="IPR008969">
    <property type="entry name" value="CarboxyPept-like_regulatory"/>
</dbReference>
<evidence type="ECO:0000259" key="11">
    <source>
        <dbReference type="Pfam" id="PF00593"/>
    </source>
</evidence>
<organism evidence="13 14">
    <name type="scientific">Gillisia mitskevichiae</name>
    <dbReference type="NCBI Taxonomy" id="270921"/>
    <lineage>
        <taxon>Bacteria</taxon>
        <taxon>Pseudomonadati</taxon>
        <taxon>Bacteroidota</taxon>
        <taxon>Flavobacteriia</taxon>
        <taxon>Flavobacteriales</taxon>
        <taxon>Flavobacteriaceae</taxon>
        <taxon>Gillisia</taxon>
    </lineage>
</organism>
<dbReference type="SUPFAM" id="SSF56935">
    <property type="entry name" value="Porins"/>
    <property type="match status" value="1"/>
</dbReference>
<evidence type="ECO:0000256" key="10">
    <source>
        <dbReference type="SAM" id="SignalP"/>
    </source>
</evidence>
<feature type="domain" description="TonB-dependent receptor plug" evidence="12">
    <location>
        <begin position="114"/>
        <end position="230"/>
    </location>
</feature>
<keyword evidence="14" id="KW-1185">Reference proteome</keyword>
<evidence type="ECO:0000256" key="9">
    <source>
        <dbReference type="RuleBase" id="RU003357"/>
    </source>
</evidence>
<evidence type="ECO:0000313" key="14">
    <source>
        <dbReference type="Proteomes" id="UP000276282"/>
    </source>
</evidence>
<keyword evidence="13" id="KW-0675">Receptor</keyword>
<keyword evidence="5 9" id="KW-0798">TonB box</keyword>
<dbReference type="InterPro" id="IPR023996">
    <property type="entry name" value="TonB-dep_OMP_SusC/RagA"/>
</dbReference>
<evidence type="ECO:0000256" key="5">
    <source>
        <dbReference type="ARBA" id="ARBA00023077"/>
    </source>
</evidence>